<evidence type="ECO:0000256" key="2">
    <source>
        <dbReference type="ARBA" id="ARBA00006602"/>
    </source>
</evidence>
<evidence type="ECO:0000256" key="3">
    <source>
        <dbReference type="ARBA" id="ARBA00022448"/>
    </source>
</evidence>
<comment type="similarity">
    <text evidence="2">Belongs to the FliH family.</text>
</comment>
<dbReference type="GO" id="GO:0015031">
    <property type="term" value="P:protein transport"/>
    <property type="evidence" value="ECO:0007669"/>
    <property type="project" value="UniProtKB-KW"/>
</dbReference>
<dbReference type="InterPro" id="IPR051472">
    <property type="entry name" value="T3SS_Stator/FliH"/>
</dbReference>
<keyword evidence="10" id="KW-0966">Cell projection</keyword>
<keyword evidence="3" id="KW-0813">Transport</keyword>
<keyword evidence="8" id="KW-0175">Coiled coil</keyword>
<evidence type="ECO:0000313" key="10">
    <source>
        <dbReference type="EMBL" id="MYL33141.1"/>
    </source>
</evidence>
<evidence type="ECO:0000256" key="5">
    <source>
        <dbReference type="ARBA" id="ARBA00022927"/>
    </source>
</evidence>
<dbReference type="Pfam" id="PF02108">
    <property type="entry name" value="FliH"/>
    <property type="match status" value="1"/>
</dbReference>
<evidence type="ECO:0000256" key="4">
    <source>
        <dbReference type="ARBA" id="ARBA00022795"/>
    </source>
</evidence>
<keyword evidence="4" id="KW-1005">Bacterial flagellum biogenesis</keyword>
<keyword evidence="10" id="KW-0282">Flagellum</keyword>
<keyword evidence="10" id="KW-0969">Cilium</keyword>
<evidence type="ECO:0000256" key="8">
    <source>
        <dbReference type="SAM" id="Coils"/>
    </source>
</evidence>
<dbReference type="InterPro" id="IPR022524">
    <property type="entry name" value="FliH_Bacilli"/>
</dbReference>
<protein>
    <recommendedName>
        <fullName evidence="7">Flagellar assembly protein FliH</fullName>
    </recommendedName>
</protein>
<dbReference type="EMBL" id="WMEQ01000003">
    <property type="protein sequence ID" value="MYL33141.1"/>
    <property type="molecule type" value="Genomic_DNA"/>
</dbReference>
<dbReference type="GO" id="GO:0005829">
    <property type="term" value="C:cytosol"/>
    <property type="evidence" value="ECO:0007669"/>
    <property type="project" value="TreeGrafter"/>
</dbReference>
<proteinExistence type="inferred from homology"/>
<feature type="coiled-coil region" evidence="8">
    <location>
        <begin position="48"/>
        <end position="97"/>
    </location>
</feature>
<evidence type="ECO:0000256" key="1">
    <source>
        <dbReference type="ARBA" id="ARBA00003041"/>
    </source>
</evidence>
<comment type="function">
    <text evidence="1">Needed for flagellar regrowth and assembly.</text>
</comment>
<reference evidence="10 11" key="1">
    <citation type="submission" date="2019-11" db="EMBL/GenBank/DDBJ databases">
        <title>Genome sequences of 17 halophilic strains isolated from different environments.</title>
        <authorList>
            <person name="Furrow R.E."/>
        </authorList>
    </citation>
    <scope>NUCLEOTIDE SEQUENCE [LARGE SCALE GENOMIC DNA]</scope>
    <source>
        <strain evidence="10 11">22514_16_FS</strain>
    </source>
</reference>
<dbReference type="GO" id="GO:0044781">
    <property type="term" value="P:bacterial-type flagellum organization"/>
    <property type="evidence" value="ECO:0007669"/>
    <property type="project" value="UniProtKB-KW"/>
</dbReference>
<gene>
    <name evidence="10" type="primary">fliH</name>
    <name evidence="10" type="ORF">GLW05_05955</name>
</gene>
<comment type="caution">
    <text evidence="10">The sequence shown here is derived from an EMBL/GenBank/DDBJ whole genome shotgun (WGS) entry which is preliminary data.</text>
</comment>
<evidence type="ECO:0000256" key="7">
    <source>
        <dbReference type="NCBIfam" id="TIGR03825"/>
    </source>
</evidence>
<feature type="domain" description="Flagellar assembly protein FliH/Type III secretion system HrpE" evidence="9">
    <location>
        <begin position="121"/>
        <end position="249"/>
    </location>
</feature>
<keyword evidence="5" id="KW-0653">Protein transport</keyword>
<evidence type="ECO:0000313" key="11">
    <source>
        <dbReference type="Proteomes" id="UP000468638"/>
    </source>
</evidence>
<dbReference type="PANTHER" id="PTHR34982:SF1">
    <property type="entry name" value="FLAGELLAR ASSEMBLY PROTEIN FLIH"/>
    <property type="match status" value="1"/>
</dbReference>
<evidence type="ECO:0000259" key="9">
    <source>
        <dbReference type="Pfam" id="PF02108"/>
    </source>
</evidence>
<accession>A0A6I5A2Y2</accession>
<sequence>MLEAGVTILLSNSKRVIGLKPINAQQVRQDIQSDNEVEVTQEHAEQVKRQADETFVQAEETLKNAEEKAQQLIDEAQTDIEQQKSNWDQEKQNLIQQVKEEAYKDGFAEGKVEAESEYEHLIQQAQFIINRAEQDYKQRVEESEETILHLGIASASKILNTKLQEEPYQFVEIVRALIEEVKEQGQISIYVHPEQYDQVVEQKAELQMIVDQQADLSIFPKHNVNPYQCYAESSFGRVDASIDSQLQELRTKLLELLEEAKASENESTY</sequence>
<keyword evidence="6" id="KW-1006">Bacterial flagellum protein export</keyword>
<evidence type="ECO:0000256" key="6">
    <source>
        <dbReference type="ARBA" id="ARBA00023225"/>
    </source>
</evidence>
<dbReference type="AlphaFoldDB" id="A0A6I5A2Y2"/>
<dbReference type="Proteomes" id="UP000468638">
    <property type="component" value="Unassembled WGS sequence"/>
</dbReference>
<dbReference type="PANTHER" id="PTHR34982">
    <property type="entry name" value="YOP PROTEINS TRANSLOCATION PROTEIN L"/>
    <property type="match status" value="1"/>
</dbReference>
<organism evidence="10 11">
    <name type="scientific">Pontibacillus yanchengensis</name>
    <dbReference type="NCBI Taxonomy" id="462910"/>
    <lineage>
        <taxon>Bacteria</taxon>
        <taxon>Bacillati</taxon>
        <taxon>Bacillota</taxon>
        <taxon>Bacilli</taxon>
        <taxon>Bacillales</taxon>
        <taxon>Bacillaceae</taxon>
        <taxon>Pontibacillus</taxon>
    </lineage>
</organism>
<dbReference type="NCBIfam" id="TIGR03825">
    <property type="entry name" value="FliH_bacil"/>
    <property type="match status" value="1"/>
</dbReference>
<name>A0A6I5A2Y2_9BACI</name>
<dbReference type="InterPro" id="IPR018035">
    <property type="entry name" value="Flagellar_FliH/T3SS_HrpE"/>
</dbReference>